<dbReference type="PANTHER" id="PTHR45616">
    <property type="entry name" value="GATA-TYPE DOMAIN-CONTAINING PROTEIN"/>
    <property type="match status" value="1"/>
</dbReference>
<proteinExistence type="inferred from homology"/>
<dbReference type="PROSITE" id="PS00226">
    <property type="entry name" value="IF_ROD_1"/>
    <property type="match status" value="1"/>
</dbReference>
<evidence type="ECO:0000256" key="3">
    <source>
        <dbReference type="ARBA" id="ARBA00023054"/>
    </source>
</evidence>
<evidence type="ECO:0000313" key="8">
    <source>
        <dbReference type="Proteomes" id="UP000694386"/>
    </source>
</evidence>
<evidence type="ECO:0000259" key="6">
    <source>
        <dbReference type="PROSITE" id="PS51842"/>
    </source>
</evidence>
<protein>
    <submittedName>
        <fullName evidence="7">Keratin 88</fullName>
    </submittedName>
</protein>
<dbReference type="Ensembl" id="ENSCGRT00001012582.1">
    <property type="protein sequence ID" value="ENSCGRP00001008453.1"/>
    <property type="gene ID" value="ENSCGRG00001010738.1"/>
</dbReference>
<evidence type="ECO:0000256" key="4">
    <source>
        <dbReference type="RuleBase" id="RU000685"/>
    </source>
</evidence>
<dbReference type="GO" id="GO:0005615">
    <property type="term" value="C:extracellular space"/>
    <property type="evidence" value="ECO:0007669"/>
    <property type="project" value="TreeGrafter"/>
</dbReference>
<dbReference type="InterPro" id="IPR018039">
    <property type="entry name" value="IF_conserved"/>
</dbReference>
<dbReference type="GO" id="GO:0030280">
    <property type="term" value="F:structural constituent of skin epidermis"/>
    <property type="evidence" value="ECO:0007669"/>
    <property type="project" value="TreeGrafter"/>
</dbReference>
<evidence type="ECO:0000313" key="7">
    <source>
        <dbReference type="Ensembl" id="ENSCGRP00001008453.1"/>
    </source>
</evidence>
<dbReference type="Gene3D" id="1.20.5.170">
    <property type="match status" value="1"/>
</dbReference>
<dbReference type="GO" id="GO:0045109">
    <property type="term" value="P:intermediate filament organization"/>
    <property type="evidence" value="ECO:0007669"/>
    <property type="project" value="TreeGrafter"/>
</dbReference>
<organism evidence="7 8">
    <name type="scientific">Cricetulus griseus</name>
    <name type="common">Chinese hamster</name>
    <name type="synonym">Cricetulus barabensis griseus</name>
    <dbReference type="NCBI Taxonomy" id="10029"/>
    <lineage>
        <taxon>Eukaryota</taxon>
        <taxon>Metazoa</taxon>
        <taxon>Chordata</taxon>
        <taxon>Craniata</taxon>
        <taxon>Vertebrata</taxon>
        <taxon>Euteleostomi</taxon>
        <taxon>Mammalia</taxon>
        <taxon>Eutheria</taxon>
        <taxon>Euarchontoglires</taxon>
        <taxon>Glires</taxon>
        <taxon>Rodentia</taxon>
        <taxon>Myomorpha</taxon>
        <taxon>Muroidea</taxon>
        <taxon>Cricetidae</taxon>
        <taxon>Cricetinae</taxon>
        <taxon>Cricetulus</taxon>
    </lineage>
</organism>
<keyword evidence="1" id="KW-0416">Keratin</keyword>
<sequence>MKATVQKGVQSPRHSKEALNRLNQAIQQLKTEPCELEKAKDVETLQDMASSSTKGKLAWLEAALQRAKQDMARQLREYQELMIVKLGLDFEIATYRRLLEGPGLTSVSAPLRAPGLCSRGLDMSAPGGVCALCSSAACVGGFGCLGSREC</sequence>
<dbReference type="AlphaFoldDB" id="A0A8C2LS90"/>
<dbReference type="GO" id="GO:0045095">
    <property type="term" value="C:keratin filament"/>
    <property type="evidence" value="ECO:0007669"/>
    <property type="project" value="TreeGrafter"/>
</dbReference>
<dbReference type="Pfam" id="PF00038">
    <property type="entry name" value="Filament"/>
    <property type="match status" value="1"/>
</dbReference>
<keyword evidence="2 4" id="KW-0403">Intermediate filament</keyword>
<evidence type="ECO:0000256" key="5">
    <source>
        <dbReference type="SAM" id="Coils"/>
    </source>
</evidence>
<reference evidence="7" key="1">
    <citation type="submission" date="2025-08" db="UniProtKB">
        <authorList>
            <consortium name="Ensembl"/>
        </authorList>
    </citation>
    <scope>IDENTIFICATION</scope>
</reference>
<reference evidence="7" key="2">
    <citation type="submission" date="2025-09" db="UniProtKB">
        <authorList>
            <consortium name="Ensembl"/>
        </authorList>
    </citation>
    <scope>IDENTIFICATION</scope>
</reference>
<dbReference type="PROSITE" id="PS51842">
    <property type="entry name" value="IF_ROD_2"/>
    <property type="match status" value="1"/>
</dbReference>
<keyword evidence="3 5" id="KW-0175">Coiled coil</keyword>
<accession>A0A8C2LS90</accession>
<feature type="domain" description="IF rod" evidence="6">
    <location>
        <begin position="1"/>
        <end position="106"/>
    </location>
</feature>
<feature type="coiled-coil region" evidence="5">
    <location>
        <begin position="57"/>
        <end position="84"/>
    </location>
</feature>
<dbReference type="SUPFAM" id="SSF64593">
    <property type="entry name" value="Intermediate filament protein, coiled coil region"/>
    <property type="match status" value="1"/>
</dbReference>
<evidence type="ECO:0000256" key="1">
    <source>
        <dbReference type="ARBA" id="ARBA00022744"/>
    </source>
</evidence>
<name>A0A8C2LS90_CRIGR</name>
<dbReference type="GO" id="GO:0031424">
    <property type="term" value="P:keratinization"/>
    <property type="evidence" value="ECO:0007669"/>
    <property type="project" value="TreeGrafter"/>
</dbReference>
<dbReference type="PANTHER" id="PTHR45616:SF21">
    <property type="entry name" value="KERATIN, TYPE II CYTOSKELETAL 7"/>
    <property type="match status" value="1"/>
</dbReference>
<evidence type="ECO:0000256" key="2">
    <source>
        <dbReference type="ARBA" id="ARBA00022754"/>
    </source>
</evidence>
<comment type="similarity">
    <text evidence="4">Belongs to the intermediate filament family.</text>
</comment>
<dbReference type="InterPro" id="IPR039008">
    <property type="entry name" value="IF_rod_dom"/>
</dbReference>
<dbReference type="Proteomes" id="UP000694386">
    <property type="component" value="Unplaced"/>
</dbReference>